<accession>A0A6P2DCN5</accession>
<protein>
    <submittedName>
        <fullName evidence="2">Uncharacterized protein</fullName>
    </submittedName>
</protein>
<dbReference type="AlphaFoldDB" id="A0A6P2DCN5"/>
<sequence>MSGAIPFTTAPRTRAATSFCWVASHTTKISYTRSTGNAPGHVPPRSHNRARLSPSVPVPGTGVFSFSANALTPTRRRPARVRVSTVPCPHVGIVPVDPAAQRRWAVRLPALAGTVGTALGATGGTTERAPGRVWKLGTIRAGGACGSGSSRPG</sequence>
<dbReference type="RefSeq" id="WP_162671626.1">
    <property type="nucleotide sequence ID" value="NZ_LR593886.1"/>
</dbReference>
<reference evidence="2 3" key="1">
    <citation type="submission" date="2019-05" db="EMBL/GenBank/DDBJ databases">
        <authorList>
            <consortium name="Science for Life Laboratories"/>
        </authorList>
    </citation>
    <scope>NUCLEOTIDE SEQUENCE [LARGE SCALE GENOMIC DNA]</scope>
    <source>
        <strain evidence="2">Soil9</strain>
    </source>
</reference>
<dbReference type="Proteomes" id="UP000464178">
    <property type="component" value="Chromosome"/>
</dbReference>
<proteinExistence type="predicted"/>
<keyword evidence="3" id="KW-1185">Reference proteome</keyword>
<organism evidence="2 3">
    <name type="scientific">Gemmata massiliana</name>
    <dbReference type="NCBI Taxonomy" id="1210884"/>
    <lineage>
        <taxon>Bacteria</taxon>
        <taxon>Pseudomonadati</taxon>
        <taxon>Planctomycetota</taxon>
        <taxon>Planctomycetia</taxon>
        <taxon>Gemmatales</taxon>
        <taxon>Gemmataceae</taxon>
        <taxon>Gemmata</taxon>
    </lineage>
</organism>
<name>A0A6P2DCN5_9BACT</name>
<evidence type="ECO:0000256" key="1">
    <source>
        <dbReference type="SAM" id="MobiDB-lite"/>
    </source>
</evidence>
<dbReference type="EMBL" id="LR593886">
    <property type="protein sequence ID" value="VTR98533.1"/>
    <property type="molecule type" value="Genomic_DNA"/>
</dbReference>
<gene>
    <name evidence="2" type="ORF">SOIL9_02430</name>
</gene>
<feature type="region of interest" description="Disordered" evidence="1">
    <location>
        <begin position="33"/>
        <end position="56"/>
    </location>
</feature>
<evidence type="ECO:0000313" key="2">
    <source>
        <dbReference type="EMBL" id="VTR98533.1"/>
    </source>
</evidence>
<evidence type="ECO:0000313" key="3">
    <source>
        <dbReference type="Proteomes" id="UP000464178"/>
    </source>
</evidence>
<dbReference type="KEGG" id="gms:SOIL9_02430"/>